<dbReference type="PANTHER" id="PTHR24148:SF73">
    <property type="entry name" value="HET DOMAIN PROTEIN (AFU_ORTHOLOGUE AFUA_8G01020)"/>
    <property type="match status" value="1"/>
</dbReference>
<evidence type="ECO:0000313" key="2">
    <source>
        <dbReference type="EMBL" id="EAT80939.1"/>
    </source>
</evidence>
<dbReference type="InterPro" id="IPR010730">
    <property type="entry name" value="HET"/>
</dbReference>
<dbReference type="VEuPathDB" id="FungiDB:JI435_118950"/>
<dbReference type="RefSeq" id="XP_001802131.1">
    <property type="nucleotide sequence ID" value="XM_001802079.1"/>
</dbReference>
<name>Q0U8L9_PHANO</name>
<dbReference type="EMBL" id="CH445344">
    <property type="protein sequence ID" value="EAT80939.1"/>
    <property type="molecule type" value="Genomic_DNA"/>
</dbReference>
<dbReference type="OMA" id="AIYEDEM"/>
<dbReference type="PANTHER" id="PTHR24148">
    <property type="entry name" value="ANKYRIN REPEAT DOMAIN-CONTAINING PROTEIN 39 HOMOLOG-RELATED"/>
    <property type="match status" value="1"/>
</dbReference>
<evidence type="ECO:0000313" key="3">
    <source>
        <dbReference type="Proteomes" id="UP000001055"/>
    </source>
</evidence>
<dbReference type="InterPro" id="IPR052895">
    <property type="entry name" value="HetReg/Transcr_Mod"/>
</dbReference>
<feature type="domain" description="Heterokaryon incompatibility" evidence="1">
    <location>
        <begin position="59"/>
        <end position="116"/>
    </location>
</feature>
<organism evidence="2 3">
    <name type="scientific">Phaeosphaeria nodorum (strain SN15 / ATCC MYA-4574 / FGSC 10173)</name>
    <name type="common">Glume blotch fungus</name>
    <name type="synonym">Parastagonospora nodorum</name>
    <dbReference type="NCBI Taxonomy" id="321614"/>
    <lineage>
        <taxon>Eukaryota</taxon>
        <taxon>Fungi</taxon>
        <taxon>Dikarya</taxon>
        <taxon>Ascomycota</taxon>
        <taxon>Pezizomycotina</taxon>
        <taxon>Dothideomycetes</taxon>
        <taxon>Pleosporomycetidae</taxon>
        <taxon>Pleosporales</taxon>
        <taxon>Pleosporineae</taxon>
        <taxon>Phaeosphaeriaceae</taxon>
        <taxon>Parastagonospora</taxon>
    </lineage>
</organism>
<dbReference type="InParanoid" id="Q0U8L9"/>
<sequence>MASKDTLSGPSGKELPYSMAPLNLSKNEMRLVELRRNDESAIPTCILRSYPIDGPFPPYVALSYAWGEKLNYRGIDLNGVLFPLGRNVWTFLQDMRESGRYGTYWIDAISIDQNNYTAMAILEAGGRSQETFRTSKVDKAMLALCGRQYWTRTWIVQEILLAKEIFVYCGVAKVHWTTFADFFDIDNVMVSNTWGESSRISPVIESAAADIVRAKIDRNTKGSQPRPLMDLIKLCHKQQSTDIRDKIYALHGLASDTEDMVIDYDVPVEQLLVIVLKRTLASIPPTNNLDIENARIEILQTEETLRDALGIYHYIEEVDNIIYAEERRITSKCKTKAIKAIQADAQGSPHYLSWRHQILEGALSNRFLGPSPRSVKEGLDLFHSPTKSVEAWHGARKTTAQRRYRHLDM</sequence>
<accession>Q0U8L9</accession>
<dbReference type="Pfam" id="PF06985">
    <property type="entry name" value="HET"/>
    <property type="match status" value="1"/>
</dbReference>
<dbReference type="GeneID" id="5979039"/>
<proteinExistence type="predicted"/>
<evidence type="ECO:0000259" key="1">
    <source>
        <dbReference type="Pfam" id="PF06985"/>
    </source>
</evidence>
<dbReference type="KEGG" id="pno:SNOG_11895"/>
<gene>
    <name evidence="2" type="ORF">SNOG_11895</name>
</gene>
<protein>
    <recommendedName>
        <fullName evidence="1">Heterokaryon incompatibility domain-containing protein</fullName>
    </recommendedName>
</protein>
<dbReference type="Proteomes" id="UP000001055">
    <property type="component" value="Unassembled WGS sequence"/>
</dbReference>
<reference evidence="3" key="1">
    <citation type="journal article" date="2007" name="Plant Cell">
        <title>Dothideomycete-plant interactions illuminated by genome sequencing and EST analysis of the wheat pathogen Stagonospora nodorum.</title>
        <authorList>
            <person name="Hane J.K."/>
            <person name="Lowe R.G."/>
            <person name="Solomon P.S."/>
            <person name="Tan K.C."/>
            <person name="Schoch C.L."/>
            <person name="Spatafora J.W."/>
            <person name="Crous P.W."/>
            <person name="Kodira C."/>
            <person name="Birren B.W."/>
            <person name="Galagan J.E."/>
            <person name="Torriani S.F."/>
            <person name="McDonald B.A."/>
            <person name="Oliver R.P."/>
        </authorList>
    </citation>
    <scope>NUCLEOTIDE SEQUENCE [LARGE SCALE GENOMIC DNA]</scope>
    <source>
        <strain evidence="3">SN15 / ATCC MYA-4574 / FGSC 10173</strain>
    </source>
</reference>
<dbReference type="STRING" id="321614.Q0U8L9"/>
<dbReference type="AlphaFoldDB" id="Q0U8L9"/>